<dbReference type="EMBL" id="FWFK01000006">
    <property type="protein sequence ID" value="SLN64288.1"/>
    <property type="molecule type" value="Genomic_DNA"/>
</dbReference>
<feature type="domain" description="2Fe-2S ferredoxin-type" evidence="1">
    <location>
        <begin position="2"/>
        <end position="93"/>
    </location>
</feature>
<evidence type="ECO:0000259" key="1">
    <source>
        <dbReference type="PROSITE" id="PS51085"/>
    </source>
</evidence>
<dbReference type="InterPro" id="IPR039261">
    <property type="entry name" value="FNR_nucleotide-bd"/>
</dbReference>
<dbReference type="GO" id="GO:0051537">
    <property type="term" value="F:2 iron, 2 sulfur cluster binding"/>
    <property type="evidence" value="ECO:0007669"/>
    <property type="project" value="InterPro"/>
</dbReference>
<dbReference type="SUPFAM" id="SSF52343">
    <property type="entry name" value="Ferredoxin reductase-like, C-terminal NADP-linked domain"/>
    <property type="match status" value="1"/>
</dbReference>
<proteinExistence type="predicted"/>
<evidence type="ECO:0000313" key="4">
    <source>
        <dbReference type="Proteomes" id="UP000193570"/>
    </source>
</evidence>
<dbReference type="GO" id="GO:0004324">
    <property type="term" value="F:ferredoxin-NADP+ reductase activity"/>
    <property type="evidence" value="ECO:0007669"/>
    <property type="project" value="UniProtKB-EC"/>
</dbReference>
<dbReference type="InterPro" id="IPR050415">
    <property type="entry name" value="MRET"/>
</dbReference>
<dbReference type="InterPro" id="IPR008333">
    <property type="entry name" value="Cbr1-like_FAD-bd_dom"/>
</dbReference>
<protein>
    <submittedName>
        <fullName evidence="3">Ferredoxin--NAD(P)(+) reductase CarAd</fullName>
        <ecNumber evidence="3">1.18.1.2</ecNumber>
    </submittedName>
</protein>
<dbReference type="Pfam" id="PF00175">
    <property type="entry name" value="NAD_binding_1"/>
    <property type="match status" value="1"/>
</dbReference>
<keyword evidence="4" id="KW-1185">Reference proteome</keyword>
<evidence type="ECO:0000259" key="2">
    <source>
        <dbReference type="PROSITE" id="PS51384"/>
    </source>
</evidence>
<dbReference type="SUPFAM" id="SSF54292">
    <property type="entry name" value="2Fe-2S ferredoxin-like"/>
    <property type="match status" value="1"/>
</dbReference>
<dbReference type="Gene3D" id="3.40.50.80">
    <property type="entry name" value="Nucleotide-binding domain of ferredoxin-NADP reductase (FNR) module"/>
    <property type="match status" value="1"/>
</dbReference>
<dbReference type="OrthoDB" id="9806195at2"/>
<name>A0A1X6ZXJ5_9RHOB</name>
<dbReference type="InterPro" id="IPR017927">
    <property type="entry name" value="FAD-bd_FR_type"/>
</dbReference>
<dbReference type="Pfam" id="PF00111">
    <property type="entry name" value="Fer2"/>
    <property type="match status" value="1"/>
</dbReference>
<dbReference type="CDD" id="cd00207">
    <property type="entry name" value="fer2"/>
    <property type="match status" value="1"/>
</dbReference>
<dbReference type="PROSITE" id="PS51085">
    <property type="entry name" value="2FE2S_FER_2"/>
    <property type="match status" value="1"/>
</dbReference>
<feature type="domain" description="FAD-binding FR-type" evidence="2">
    <location>
        <begin position="101"/>
        <end position="199"/>
    </location>
</feature>
<dbReference type="InterPro" id="IPR036010">
    <property type="entry name" value="2Fe-2S_ferredoxin-like_sf"/>
</dbReference>
<dbReference type="EC" id="1.18.1.2" evidence="3"/>
<dbReference type="PROSITE" id="PS51384">
    <property type="entry name" value="FAD_FR"/>
    <property type="match status" value="1"/>
</dbReference>
<dbReference type="PANTHER" id="PTHR47354:SF5">
    <property type="entry name" value="PROTEIN RFBI"/>
    <property type="match status" value="1"/>
</dbReference>
<gene>
    <name evidence="3" type="primary">carAd</name>
    <name evidence="3" type="ORF">ROJ8625_03263</name>
</gene>
<dbReference type="RefSeq" id="WP_085792949.1">
    <property type="nucleotide sequence ID" value="NZ_FWFK01000006.1"/>
</dbReference>
<dbReference type="SUPFAM" id="SSF63380">
    <property type="entry name" value="Riboflavin synthase domain-like"/>
    <property type="match status" value="1"/>
</dbReference>
<dbReference type="PANTHER" id="PTHR47354">
    <property type="entry name" value="NADH OXIDOREDUCTASE HCR"/>
    <property type="match status" value="1"/>
</dbReference>
<organism evidence="3 4">
    <name type="scientific">Roseivivax jejudonensis</name>
    <dbReference type="NCBI Taxonomy" id="1529041"/>
    <lineage>
        <taxon>Bacteria</taxon>
        <taxon>Pseudomonadati</taxon>
        <taxon>Pseudomonadota</taxon>
        <taxon>Alphaproteobacteria</taxon>
        <taxon>Rhodobacterales</taxon>
        <taxon>Roseobacteraceae</taxon>
        <taxon>Roseivivax</taxon>
    </lineage>
</organism>
<sequence length="332" mass="35294">MPTITLQSDGTQFECAPGDTILRAALRAGLGVPYSCNVGECGNCKFQLIKGEVRHTRDDPPAWSEKKDLKRGRWLGCQAEPLVDCVIKLRPDPEAVSRDRPALREAELLSATPVAHDLTEFSFRIDGADGFRPGQYALIGAPGITGGRAYSMSNLPGDGTWDFIVKRKPGGAVTAHLFDTLEPGGTVTLDGPYGTAWLREDSPRDIVLLAGGSGLSPMVSIARGADAAGMLGDRRIHLLYGARSEADLFDPATVLGGDLAPKVTVTTALMEPSADWSGATGLLPDVARDTLGDALAACELYFAGPAAMSQAVQLMAHEAGLPPERMHFDEFY</sequence>
<dbReference type="InterPro" id="IPR006058">
    <property type="entry name" value="2Fe2S_fd_BS"/>
</dbReference>
<dbReference type="InterPro" id="IPR001433">
    <property type="entry name" value="OxRdtase_FAD/NAD-bd"/>
</dbReference>
<reference evidence="3 4" key="1">
    <citation type="submission" date="2017-03" db="EMBL/GenBank/DDBJ databases">
        <authorList>
            <person name="Afonso C.L."/>
            <person name="Miller P.J."/>
            <person name="Scott M.A."/>
            <person name="Spackman E."/>
            <person name="Goraichik I."/>
            <person name="Dimitrov K.M."/>
            <person name="Suarez D.L."/>
            <person name="Swayne D.E."/>
        </authorList>
    </citation>
    <scope>NUCLEOTIDE SEQUENCE [LARGE SCALE GENOMIC DNA]</scope>
    <source>
        <strain evidence="3 4">CECT 8625</strain>
    </source>
</reference>
<evidence type="ECO:0000313" key="3">
    <source>
        <dbReference type="EMBL" id="SLN64288.1"/>
    </source>
</evidence>
<dbReference type="Proteomes" id="UP000193570">
    <property type="component" value="Unassembled WGS sequence"/>
</dbReference>
<dbReference type="InterPro" id="IPR017938">
    <property type="entry name" value="Riboflavin_synthase-like_b-brl"/>
</dbReference>
<dbReference type="Gene3D" id="3.10.20.30">
    <property type="match status" value="1"/>
</dbReference>
<dbReference type="Gene3D" id="2.40.30.10">
    <property type="entry name" value="Translation factors"/>
    <property type="match status" value="1"/>
</dbReference>
<keyword evidence="3" id="KW-0560">Oxidoreductase</keyword>
<dbReference type="PRINTS" id="PR00410">
    <property type="entry name" value="PHEHYDRXLASE"/>
</dbReference>
<dbReference type="PROSITE" id="PS00197">
    <property type="entry name" value="2FE2S_FER_1"/>
    <property type="match status" value="1"/>
</dbReference>
<dbReference type="InterPro" id="IPR012675">
    <property type="entry name" value="Beta-grasp_dom_sf"/>
</dbReference>
<accession>A0A1X6ZXJ5</accession>
<dbReference type="Pfam" id="PF00970">
    <property type="entry name" value="FAD_binding_6"/>
    <property type="match status" value="1"/>
</dbReference>
<dbReference type="AlphaFoldDB" id="A0A1X6ZXJ5"/>
<dbReference type="InterPro" id="IPR001041">
    <property type="entry name" value="2Fe-2S_ferredoxin-type"/>
</dbReference>